<dbReference type="Proteomes" id="UP000789920">
    <property type="component" value="Unassembled WGS sequence"/>
</dbReference>
<evidence type="ECO:0000313" key="2">
    <source>
        <dbReference type="Proteomes" id="UP000789920"/>
    </source>
</evidence>
<name>A0ACA9RHB5_9GLOM</name>
<dbReference type="EMBL" id="CAJVQC010053612">
    <property type="protein sequence ID" value="CAG8793145.1"/>
    <property type="molecule type" value="Genomic_DNA"/>
</dbReference>
<evidence type="ECO:0000313" key="1">
    <source>
        <dbReference type="EMBL" id="CAG8793145.1"/>
    </source>
</evidence>
<comment type="caution">
    <text evidence="1">The sequence shown here is derived from an EMBL/GenBank/DDBJ whole genome shotgun (WGS) entry which is preliminary data.</text>
</comment>
<organism evidence="1 2">
    <name type="scientific">Racocetra persica</name>
    <dbReference type="NCBI Taxonomy" id="160502"/>
    <lineage>
        <taxon>Eukaryota</taxon>
        <taxon>Fungi</taxon>
        <taxon>Fungi incertae sedis</taxon>
        <taxon>Mucoromycota</taxon>
        <taxon>Glomeromycotina</taxon>
        <taxon>Glomeromycetes</taxon>
        <taxon>Diversisporales</taxon>
        <taxon>Gigasporaceae</taxon>
        <taxon>Racocetra</taxon>
    </lineage>
</organism>
<reference evidence="1" key="1">
    <citation type="submission" date="2021-06" db="EMBL/GenBank/DDBJ databases">
        <authorList>
            <person name="Kallberg Y."/>
            <person name="Tangrot J."/>
            <person name="Rosling A."/>
        </authorList>
    </citation>
    <scope>NUCLEOTIDE SEQUENCE</scope>
    <source>
        <strain evidence="1">MA461A</strain>
    </source>
</reference>
<sequence>IQQEYINQTLYLSYQKLTTFYLYEAYFDKEKDKKDYIIV</sequence>
<keyword evidence="2" id="KW-1185">Reference proteome</keyword>
<protein>
    <submittedName>
        <fullName evidence="1">27949_t:CDS:1</fullName>
    </submittedName>
</protein>
<feature type="non-terminal residue" evidence="1">
    <location>
        <position position="1"/>
    </location>
</feature>
<gene>
    <name evidence="1" type="ORF">RPERSI_LOCUS19525</name>
</gene>
<proteinExistence type="predicted"/>
<accession>A0ACA9RHB5</accession>